<organism evidence="2 3">
    <name type="scientific">Phytophthora kernoviae</name>
    <dbReference type="NCBI Taxonomy" id="325452"/>
    <lineage>
        <taxon>Eukaryota</taxon>
        <taxon>Sar</taxon>
        <taxon>Stramenopiles</taxon>
        <taxon>Oomycota</taxon>
        <taxon>Peronosporomycetes</taxon>
        <taxon>Peronosporales</taxon>
        <taxon>Peronosporaceae</taxon>
        <taxon>Phytophthora</taxon>
    </lineage>
</organism>
<evidence type="ECO:0000313" key="4">
    <source>
        <dbReference type="Proteomes" id="UP000284657"/>
    </source>
</evidence>
<sequence>MVDRAAESSAKRGYALVKMKLETSCTDAGMTLSWEDVLKDMNKMAAEAYTLANLHAIRSCDPGFEFPPLDRSFFQQCLAAVSGSDFNDPRTTIQDFGDSDPI</sequence>
<protein>
    <submittedName>
        <fullName evidence="2">Uncharacterized protein</fullName>
    </submittedName>
</protein>
<evidence type="ECO:0000313" key="3">
    <source>
        <dbReference type="Proteomes" id="UP000277300"/>
    </source>
</evidence>
<dbReference type="EMBL" id="MBAD02001228">
    <property type="protein sequence ID" value="RLN56956.1"/>
    <property type="molecule type" value="Genomic_DNA"/>
</dbReference>
<evidence type="ECO:0000313" key="1">
    <source>
        <dbReference type="EMBL" id="RLN56956.1"/>
    </source>
</evidence>
<name>A0A3F2S2E4_9STRA</name>
<proteinExistence type="predicted"/>
<dbReference type="EMBL" id="MBDO02000009">
    <property type="protein sequence ID" value="RLN68903.1"/>
    <property type="molecule type" value="Genomic_DNA"/>
</dbReference>
<accession>A0A3F2S2E4</accession>
<comment type="caution">
    <text evidence="2">The sequence shown here is derived from an EMBL/GenBank/DDBJ whole genome shotgun (WGS) entry which is preliminary data.</text>
</comment>
<dbReference type="Proteomes" id="UP000277300">
    <property type="component" value="Unassembled WGS sequence"/>
</dbReference>
<evidence type="ECO:0000313" key="2">
    <source>
        <dbReference type="EMBL" id="RLN68903.1"/>
    </source>
</evidence>
<dbReference type="OrthoDB" id="102943at2759"/>
<reference evidence="3 4" key="1">
    <citation type="submission" date="2018-07" db="EMBL/GenBank/DDBJ databases">
        <title>Genome sequencing of oomycete isolates from Chile give support for New Zealand origin for Phytophthora kernoviae and make available the first Nothophytophthora sp. genome.</title>
        <authorList>
            <person name="Studholme D.J."/>
            <person name="Sanfuentes E."/>
            <person name="Panda P."/>
            <person name="Hill R."/>
            <person name="Sambles C."/>
            <person name="Grant M."/>
            <person name="Williams N.M."/>
            <person name="Mcdougal R.L."/>
        </authorList>
    </citation>
    <scope>NUCLEOTIDE SEQUENCE [LARGE SCALE GENOMIC DNA]</scope>
    <source>
        <strain evidence="2">Chile6</strain>
        <strain evidence="1">Chile7</strain>
    </source>
</reference>
<dbReference type="Proteomes" id="UP000284657">
    <property type="component" value="Unassembled WGS sequence"/>
</dbReference>
<gene>
    <name evidence="1" type="ORF">BBJ29_000890</name>
    <name evidence="2" type="ORF">BBP00_00000771</name>
</gene>
<dbReference type="AlphaFoldDB" id="A0A3F2S2E4"/>